<sequence>MAKTILVTGATGMQGSSVVREVLAAGFLVNALVRNTSSPKALELAALEGVTIFEGDYDDLEAIKAATVGVTGVFLNTFPSFTDPTTETRHAENFIAAAKVSGTVTTFIASTVFRASQAVAFLSSPSKAAKFPFLAKYYASKSSVEKAVLESGIKNVTILRPTWLGYQYLAPYCEIHFKEWRKEHVLVTGFERGYKQGHCDPYDVGKFAGKVFEKPDIFGGENSGVGFRA</sequence>
<dbReference type="Pfam" id="PF05368">
    <property type="entry name" value="NmrA"/>
    <property type="match status" value="1"/>
</dbReference>
<proteinExistence type="inferred from homology"/>
<evidence type="ECO:0000256" key="1">
    <source>
        <dbReference type="ARBA" id="ARBA00006328"/>
    </source>
</evidence>
<reference evidence="4 5" key="1">
    <citation type="submission" date="2020-03" db="EMBL/GenBank/DDBJ databases">
        <title>Draft Genome Sequence of Cudoniella acicularis.</title>
        <authorList>
            <person name="Buettner E."/>
            <person name="Kellner H."/>
        </authorList>
    </citation>
    <scope>NUCLEOTIDE SEQUENCE [LARGE SCALE GENOMIC DNA]</scope>
    <source>
        <strain evidence="4 5">DSM 108380</strain>
    </source>
</reference>
<keyword evidence="5" id="KW-1185">Reference proteome</keyword>
<evidence type="ECO:0000313" key="4">
    <source>
        <dbReference type="EMBL" id="KAF4627015.1"/>
    </source>
</evidence>
<evidence type="ECO:0000259" key="3">
    <source>
        <dbReference type="Pfam" id="PF05368"/>
    </source>
</evidence>
<feature type="domain" description="NmrA-like" evidence="3">
    <location>
        <begin position="2"/>
        <end position="218"/>
    </location>
</feature>
<protein>
    <recommendedName>
        <fullName evidence="3">NmrA-like domain-containing protein</fullName>
    </recommendedName>
</protein>
<dbReference type="Gene3D" id="3.40.50.720">
    <property type="entry name" value="NAD(P)-binding Rossmann-like Domain"/>
    <property type="match status" value="1"/>
</dbReference>
<dbReference type="InterPro" id="IPR008030">
    <property type="entry name" value="NmrA-like"/>
</dbReference>
<dbReference type="InterPro" id="IPR036291">
    <property type="entry name" value="NAD(P)-bd_dom_sf"/>
</dbReference>
<dbReference type="EMBL" id="JAAMPI010001043">
    <property type="protein sequence ID" value="KAF4627015.1"/>
    <property type="molecule type" value="Genomic_DNA"/>
</dbReference>
<name>A0A8H4W0D8_9HELO</name>
<organism evidence="4 5">
    <name type="scientific">Cudoniella acicularis</name>
    <dbReference type="NCBI Taxonomy" id="354080"/>
    <lineage>
        <taxon>Eukaryota</taxon>
        <taxon>Fungi</taxon>
        <taxon>Dikarya</taxon>
        <taxon>Ascomycota</taxon>
        <taxon>Pezizomycotina</taxon>
        <taxon>Leotiomycetes</taxon>
        <taxon>Helotiales</taxon>
        <taxon>Tricladiaceae</taxon>
        <taxon>Cudoniella</taxon>
    </lineage>
</organism>
<keyword evidence="2" id="KW-0521">NADP</keyword>
<comment type="similarity">
    <text evidence="1">Belongs to the NmrA-type oxidoreductase family.</text>
</comment>
<gene>
    <name evidence="4" type="ORF">G7Y89_g11138</name>
</gene>
<dbReference type="Proteomes" id="UP000566819">
    <property type="component" value="Unassembled WGS sequence"/>
</dbReference>
<dbReference type="AlphaFoldDB" id="A0A8H4W0D8"/>
<comment type="caution">
    <text evidence="4">The sequence shown here is derived from an EMBL/GenBank/DDBJ whole genome shotgun (WGS) entry which is preliminary data.</text>
</comment>
<dbReference type="OrthoDB" id="3358371at2759"/>
<dbReference type="SUPFAM" id="SSF51735">
    <property type="entry name" value="NAD(P)-binding Rossmann-fold domains"/>
    <property type="match status" value="1"/>
</dbReference>
<dbReference type="PANTHER" id="PTHR42748">
    <property type="entry name" value="NITROGEN METABOLITE REPRESSION PROTEIN NMRA FAMILY MEMBER"/>
    <property type="match status" value="1"/>
</dbReference>
<dbReference type="PANTHER" id="PTHR42748:SF7">
    <property type="entry name" value="NMRA LIKE REDOX SENSOR 1-RELATED"/>
    <property type="match status" value="1"/>
</dbReference>
<accession>A0A8H4W0D8</accession>
<dbReference type="InterPro" id="IPR051164">
    <property type="entry name" value="NmrA-like_oxidored"/>
</dbReference>
<evidence type="ECO:0000313" key="5">
    <source>
        <dbReference type="Proteomes" id="UP000566819"/>
    </source>
</evidence>
<evidence type="ECO:0000256" key="2">
    <source>
        <dbReference type="ARBA" id="ARBA00022857"/>
    </source>
</evidence>